<dbReference type="GO" id="GO:0034476">
    <property type="term" value="P:U5 snRNA 3'-end processing"/>
    <property type="evidence" value="ECO:0007669"/>
    <property type="project" value="TreeGrafter"/>
</dbReference>
<reference evidence="15" key="1">
    <citation type="submission" date="2025-08" db="UniProtKB">
        <authorList>
            <consortium name="RefSeq"/>
        </authorList>
    </citation>
    <scope>IDENTIFICATION</scope>
    <source>
        <tissue evidence="15">Total insect</tissue>
    </source>
</reference>
<feature type="compositionally biased region" description="Acidic residues" evidence="11">
    <location>
        <begin position="404"/>
        <end position="416"/>
    </location>
</feature>
<feature type="domain" description="Exoribonuclease phosphorolytic" evidence="13">
    <location>
        <begin position="189"/>
        <end position="251"/>
    </location>
</feature>
<evidence type="ECO:0000259" key="12">
    <source>
        <dbReference type="Pfam" id="PF01138"/>
    </source>
</evidence>
<dbReference type="InterPro" id="IPR020568">
    <property type="entry name" value="Ribosomal_Su5_D2-typ_SF"/>
</dbReference>
<dbReference type="InterPro" id="IPR001247">
    <property type="entry name" value="ExoRNase_PH_dom1"/>
</dbReference>
<dbReference type="OrthoDB" id="10264038at2759"/>
<keyword evidence="14" id="KW-1185">Reference proteome</keyword>
<evidence type="ECO:0000256" key="7">
    <source>
        <dbReference type="ARBA" id="ARBA00022835"/>
    </source>
</evidence>
<dbReference type="GO" id="GO:0000177">
    <property type="term" value="C:cytoplasmic exosome (RNase complex)"/>
    <property type="evidence" value="ECO:0007669"/>
    <property type="project" value="TreeGrafter"/>
</dbReference>
<keyword evidence="7" id="KW-0271">Exosome</keyword>
<dbReference type="InterPro" id="IPR036345">
    <property type="entry name" value="ExoRNase_PH_dom2_sf"/>
</dbReference>
<sequence>MKEAPYSNIEKNFLKKALGEKKRLDGRQFDERRNLKINFGKEYGCCHVALGDTRVLAQISSEIQQPKSTRPNEGHIYVNVEFSPMSAEHVEPGKPSEDCVVVNRVLEKCLRESKCVDLESLCIIADEKVWTLRVDITVLNMEGNIIECSSIAALAALAHYRRPDVTSTGERIIVHDYSEKEPIQTSLHHYPICLTYAIFNKGKQIVADPTLIEEQTAEASLSVGMNAYRELCGLHLGGLALSDHTSILKVVQKAGIAAADIVQTIKKSLAEDEEARSKNEVVGLSVCIRAGRITTLCDQRMKVKVNSQSIQAAAEKLVAQNRVNKHTKWDDEGNETESGPSNKIIVNLGDCSAELQDASDQEMEESSDGEEADEDDDEDDDMEAEENKAEEQEDNVEEPKKDTNDDEDDDSEEEPVVLEQPKISPKKEFNKKKDKKNKSAKKTAHQASMEAGSDDELQVVQELTKEEKDRMKKVETLVLDDSEEEGTTTLTAGEMEVPSKKQISTPRSKQQRKRKKNQNQNQNQNRKNGQKPGGARQWYAQNAW</sequence>
<dbReference type="FunCoup" id="A0A6P8Z9W6">
    <property type="interactions" value="1485"/>
</dbReference>
<evidence type="ECO:0000256" key="6">
    <source>
        <dbReference type="ARBA" id="ARBA00022552"/>
    </source>
</evidence>
<dbReference type="Gene3D" id="3.30.230.70">
    <property type="entry name" value="GHMP Kinase, N-terminal domain"/>
    <property type="match status" value="1"/>
</dbReference>
<dbReference type="FunFam" id="3.30.230.70:FF:000005">
    <property type="entry name" value="Exosome complex component RRP45"/>
    <property type="match status" value="1"/>
</dbReference>
<feature type="region of interest" description="Disordered" evidence="11">
    <location>
        <begin position="357"/>
        <end position="544"/>
    </location>
</feature>
<dbReference type="Pfam" id="PF03725">
    <property type="entry name" value="RNase_PH_C"/>
    <property type="match status" value="1"/>
</dbReference>
<evidence type="ECO:0000313" key="14">
    <source>
        <dbReference type="Proteomes" id="UP000515158"/>
    </source>
</evidence>
<feature type="domain" description="Exoribonuclease phosphorolytic" evidence="12">
    <location>
        <begin position="32"/>
        <end position="163"/>
    </location>
</feature>
<accession>A0A6P8Z9W6</accession>
<dbReference type="GeneID" id="117646781"/>
<dbReference type="GO" id="GO:0035925">
    <property type="term" value="F:mRNA 3'-UTR AU-rich region binding"/>
    <property type="evidence" value="ECO:0007669"/>
    <property type="project" value="TreeGrafter"/>
</dbReference>
<comment type="similarity">
    <text evidence="3">Belongs to the RNase PH family.</text>
</comment>
<evidence type="ECO:0000256" key="2">
    <source>
        <dbReference type="ARBA" id="ARBA00004604"/>
    </source>
</evidence>
<dbReference type="GO" id="GO:0000467">
    <property type="term" value="P:exonucleolytic trimming to generate mature 3'-end of 5.8S rRNA from tricistronic rRNA transcript (SSU-rRNA, 5.8S rRNA, LSU-rRNA)"/>
    <property type="evidence" value="ECO:0007669"/>
    <property type="project" value="TreeGrafter"/>
</dbReference>
<dbReference type="GO" id="GO:0071038">
    <property type="term" value="P:TRAMP-dependent tRNA surveillance pathway"/>
    <property type="evidence" value="ECO:0007669"/>
    <property type="project" value="TreeGrafter"/>
</dbReference>
<keyword evidence="6" id="KW-0698">rRNA processing</keyword>
<keyword evidence="5" id="KW-0963">Cytoplasm</keyword>
<dbReference type="SUPFAM" id="SSF54211">
    <property type="entry name" value="Ribosomal protein S5 domain 2-like"/>
    <property type="match status" value="1"/>
</dbReference>
<dbReference type="Proteomes" id="UP000515158">
    <property type="component" value="Unplaced"/>
</dbReference>
<dbReference type="InterPro" id="IPR050590">
    <property type="entry name" value="Exosome_comp_Rrp42_subfam"/>
</dbReference>
<feature type="region of interest" description="Disordered" evidence="11">
    <location>
        <begin position="324"/>
        <end position="344"/>
    </location>
</feature>
<feature type="compositionally biased region" description="Basic and acidic residues" evidence="11">
    <location>
        <begin position="463"/>
        <end position="475"/>
    </location>
</feature>
<keyword evidence="8" id="KW-0694">RNA-binding</keyword>
<protein>
    <recommendedName>
        <fullName evidence="4">Exosome complex component RRP45</fullName>
    </recommendedName>
    <alternativeName>
        <fullName evidence="10">Exosome component 9</fullName>
    </alternativeName>
</protein>
<dbReference type="CDD" id="cd11368">
    <property type="entry name" value="RNase_PH_RRP45"/>
    <property type="match status" value="1"/>
</dbReference>
<evidence type="ECO:0000259" key="13">
    <source>
        <dbReference type="Pfam" id="PF03725"/>
    </source>
</evidence>
<dbReference type="GO" id="GO:0071028">
    <property type="term" value="P:nuclear mRNA surveillance"/>
    <property type="evidence" value="ECO:0007669"/>
    <property type="project" value="TreeGrafter"/>
</dbReference>
<feature type="compositionally biased region" description="Acidic residues" evidence="11">
    <location>
        <begin position="357"/>
        <end position="384"/>
    </location>
</feature>
<dbReference type="AlphaFoldDB" id="A0A6P8Z9W6"/>
<dbReference type="InterPro" id="IPR033100">
    <property type="entry name" value="Rrp45"/>
</dbReference>
<dbReference type="PANTHER" id="PTHR11097:SF14">
    <property type="entry name" value="EXOSOME COMPLEX COMPONENT RRP45"/>
    <property type="match status" value="1"/>
</dbReference>
<proteinExistence type="inferred from homology"/>
<evidence type="ECO:0000256" key="9">
    <source>
        <dbReference type="ARBA" id="ARBA00023242"/>
    </source>
</evidence>
<feature type="compositionally biased region" description="Low complexity" evidence="11">
    <location>
        <begin position="487"/>
        <end position="496"/>
    </location>
</feature>
<evidence type="ECO:0000256" key="11">
    <source>
        <dbReference type="SAM" id="MobiDB-lite"/>
    </source>
</evidence>
<evidence type="ECO:0000313" key="15">
    <source>
        <dbReference type="RefSeq" id="XP_034243867.1"/>
    </source>
</evidence>
<dbReference type="GO" id="GO:0005730">
    <property type="term" value="C:nucleolus"/>
    <property type="evidence" value="ECO:0007669"/>
    <property type="project" value="UniProtKB-SubCell"/>
</dbReference>
<dbReference type="InParanoid" id="A0A6P8Z9W6"/>
<gene>
    <name evidence="15" type="primary">LOC117646781</name>
</gene>
<dbReference type="KEGG" id="tpal:117646781"/>
<dbReference type="CTD" id="32665"/>
<feature type="compositionally biased region" description="Low complexity" evidence="11">
    <location>
        <begin position="518"/>
        <end position="527"/>
    </location>
</feature>
<dbReference type="InterPro" id="IPR027408">
    <property type="entry name" value="PNPase/RNase_PH_dom_sf"/>
</dbReference>
<dbReference type="InterPro" id="IPR015847">
    <property type="entry name" value="ExoRNase_PH_dom2"/>
</dbReference>
<dbReference type="PANTHER" id="PTHR11097">
    <property type="entry name" value="EXOSOME COMPLEX EXONUCLEASE RIBOSOMAL RNA PROCESSING PROTEIN"/>
    <property type="match status" value="1"/>
</dbReference>
<evidence type="ECO:0000256" key="5">
    <source>
        <dbReference type="ARBA" id="ARBA00022490"/>
    </source>
</evidence>
<comment type="subcellular location">
    <subcellularLocation>
        <location evidence="1">Cytoplasm</location>
    </subcellularLocation>
    <subcellularLocation>
        <location evidence="2">Nucleus</location>
        <location evidence="2">Nucleolus</location>
    </subcellularLocation>
</comment>
<keyword evidence="9" id="KW-0539">Nucleus</keyword>
<dbReference type="Pfam" id="PF01138">
    <property type="entry name" value="RNase_PH"/>
    <property type="match status" value="1"/>
</dbReference>
<evidence type="ECO:0000256" key="10">
    <source>
        <dbReference type="ARBA" id="ARBA00032660"/>
    </source>
</evidence>
<evidence type="ECO:0000256" key="4">
    <source>
        <dbReference type="ARBA" id="ARBA00019572"/>
    </source>
</evidence>
<evidence type="ECO:0000256" key="1">
    <source>
        <dbReference type="ARBA" id="ARBA00004496"/>
    </source>
</evidence>
<dbReference type="GO" id="GO:0071035">
    <property type="term" value="P:nuclear polyadenylation-dependent rRNA catabolic process"/>
    <property type="evidence" value="ECO:0007669"/>
    <property type="project" value="TreeGrafter"/>
</dbReference>
<feature type="compositionally biased region" description="Basic residues" evidence="11">
    <location>
        <begin position="429"/>
        <end position="444"/>
    </location>
</feature>
<dbReference type="GO" id="GO:0016075">
    <property type="term" value="P:rRNA catabolic process"/>
    <property type="evidence" value="ECO:0007669"/>
    <property type="project" value="TreeGrafter"/>
</dbReference>
<organism evidence="15">
    <name type="scientific">Thrips palmi</name>
    <name type="common">Melon thrips</name>
    <dbReference type="NCBI Taxonomy" id="161013"/>
    <lineage>
        <taxon>Eukaryota</taxon>
        <taxon>Metazoa</taxon>
        <taxon>Ecdysozoa</taxon>
        <taxon>Arthropoda</taxon>
        <taxon>Hexapoda</taxon>
        <taxon>Insecta</taxon>
        <taxon>Pterygota</taxon>
        <taxon>Neoptera</taxon>
        <taxon>Paraneoptera</taxon>
        <taxon>Thysanoptera</taxon>
        <taxon>Terebrantia</taxon>
        <taxon>Thripoidea</taxon>
        <taxon>Thripidae</taxon>
        <taxon>Thrips</taxon>
    </lineage>
</organism>
<dbReference type="GO" id="GO:0034473">
    <property type="term" value="P:U1 snRNA 3'-end processing"/>
    <property type="evidence" value="ECO:0007669"/>
    <property type="project" value="TreeGrafter"/>
</dbReference>
<dbReference type="GO" id="GO:0000176">
    <property type="term" value="C:nuclear exosome (RNase complex)"/>
    <property type="evidence" value="ECO:0007669"/>
    <property type="project" value="TreeGrafter"/>
</dbReference>
<dbReference type="SUPFAM" id="SSF55666">
    <property type="entry name" value="Ribonuclease PH domain 2-like"/>
    <property type="match status" value="1"/>
</dbReference>
<dbReference type="RefSeq" id="XP_034243867.1">
    <property type="nucleotide sequence ID" value="XM_034387976.1"/>
</dbReference>
<dbReference type="GO" id="GO:0034475">
    <property type="term" value="P:U4 snRNA 3'-end processing"/>
    <property type="evidence" value="ECO:0007669"/>
    <property type="project" value="TreeGrafter"/>
</dbReference>
<name>A0A6P8Z9W6_THRPL</name>
<evidence type="ECO:0000256" key="3">
    <source>
        <dbReference type="ARBA" id="ARBA00006678"/>
    </source>
</evidence>
<evidence type="ECO:0000256" key="8">
    <source>
        <dbReference type="ARBA" id="ARBA00022884"/>
    </source>
</evidence>